<sequence>MRGALTADLPAERVLVGALPLVAAGPDRARRGRGDGGQPAGADREGGLADRGDWGALRLARVARAAGVSRQTAYNEFGSKVGLGRALVEREVDAFLGGVQERREWNADDVPAAVEAAVLFALTEAERRSLLKNIFGAGRSRDDELIALATRGRDPVVGHVVAAFRGYADATWPDVPADVKDLLVETLMRVTVSHAVAPLHAPAEVARSLAELTRRLLA</sequence>
<organism evidence="5 6">
    <name type="scientific">Actinomadura nitritigenes</name>
    <dbReference type="NCBI Taxonomy" id="134602"/>
    <lineage>
        <taxon>Bacteria</taxon>
        <taxon>Bacillati</taxon>
        <taxon>Actinomycetota</taxon>
        <taxon>Actinomycetes</taxon>
        <taxon>Streptosporangiales</taxon>
        <taxon>Thermomonosporaceae</taxon>
        <taxon>Actinomadura</taxon>
    </lineage>
</organism>
<dbReference type="SUPFAM" id="SSF46689">
    <property type="entry name" value="Homeodomain-like"/>
    <property type="match status" value="1"/>
</dbReference>
<protein>
    <submittedName>
        <fullName evidence="5">TetR family transcriptional regulator</fullName>
    </submittedName>
</protein>
<evidence type="ECO:0000313" key="5">
    <source>
        <dbReference type="EMBL" id="MBO2442539.1"/>
    </source>
</evidence>
<dbReference type="EMBL" id="JAGEOK010000026">
    <property type="protein sequence ID" value="MBO2442539.1"/>
    <property type="molecule type" value="Genomic_DNA"/>
</dbReference>
<dbReference type="InterPro" id="IPR001647">
    <property type="entry name" value="HTH_TetR"/>
</dbReference>
<dbReference type="Pfam" id="PF00440">
    <property type="entry name" value="TetR_N"/>
    <property type="match status" value="1"/>
</dbReference>
<evidence type="ECO:0000313" key="6">
    <source>
        <dbReference type="Proteomes" id="UP000666915"/>
    </source>
</evidence>
<keyword evidence="1" id="KW-0238">DNA-binding</keyword>
<dbReference type="Pfam" id="PF18556">
    <property type="entry name" value="TetR_C_35"/>
    <property type="match status" value="1"/>
</dbReference>
<accession>A0ABS3RAC7</accession>
<comment type="caution">
    <text evidence="5">The sequence shown here is derived from an EMBL/GenBank/DDBJ whole genome shotgun (WGS) entry which is preliminary data.</text>
</comment>
<feature type="domain" description="HTH-type transcriptional regulator AlkX C-terminal Actinobacteria" evidence="4">
    <location>
        <begin position="109"/>
        <end position="215"/>
    </location>
</feature>
<evidence type="ECO:0000259" key="3">
    <source>
        <dbReference type="Pfam" id="PF00440"/>
    </source>
</evidence>
<name>A0ABS3RAC7_9ACTN</name>
<feature type="region of interest" description="Disordered" evidence="2">
    <location>
        <begin position="27"/>
        <end position="49"/>
    </location>
</feature>
<dbReference type="InterPro" id="IPR040611">
    <property type="entry name" value="AlkX_C"/>
</dbReference>
<reference evidence="5 6" key="1">
    <citation type="submission" date="2021-03" db="EMBL/GenBank/DDBJ databases">
        <authorList>
            <person name="Kanchanasin P."/>
            <person name="Saeng-In P."/>
            <person name="Phongsopitanun W."/>
            <person name="Yuki M."/>
            <person name="Kudo T."/>
            <person name="Ohkuma M."/>
            <person name="Tanasupawat S."/>
        </authorList>
    </citation>
    <scope>NUCLEOTIDE SEQUENCE [LARGE SCALE GENOMIC DNA]</scope>
    <source>
        <strain evidence="5 6">L46</strain>
    </source>
</reference>
<dbReference type="Proteomes" id="UP000666915">
    <property type="component" value="Unassembled WGS sequence"/>
</dbReference>
<evidence type="ECO:0000256" key="2">
    <source>
        <dbReference type="SAM" id="MobiDB-lite"/>
    </source>
</evidence>
<gene>
    <name evidence="5" type="ORF">J4557_33930</name>
</gene>
<proteinExistence type="predicted"/>
<feature type="domain" description="HTH tetR-type" evidence="3">
    <location>
        <begin position="54"/>
        <end position="85"/>
    </location>
</feature>
<evidence type="ECO:0000259" key="4">
    <source>
        <dbReference type="Pfam" id="PF18556"/>
    </source>
</evidence>
<evidence type="ECO:0000256" key="1">
    <source>
        <dbReference type="ARBA" id="ARBA00023125"/>
    </source>
</evidence>
<keyword evidence="6" id="KW-1185">Reference proteome</keyword>
<dbReference type="InterPro" id="IPR009057">
    <property type="entry name" value="Homeodomain-like_sf"/>
</dbReference>
<dbReference type="Gene3D" id="1.10.357.10">
    <property type="entry name" value="Tetracycline Repressor, domain 2"/>
    <property type="match status" value="1"/>
</dbReference>